<dbReference type="Gene3D" id="3.90.15.10">
    <property type="entry name" value="Topoisomerase I, Chain A, domain 3"/>
    <property type="match status" value="1"/>
</dbReference>
<reference evidence="4" key="1">
    <citation type="journal article" date="2019" name="Int. J. Syst. Evol. Microbiol.">
        <title>The Global Catalogue of Microorganisms (GCM) 10K type strain sequencing project: providing services to taxonomists for standard genome sequencing and annotation.</title>
        <authorList>
            <consortium name="The Broad Institute Genomics Platform"/>
            <consortium name="The Broad Institute Genome Sequencing Center for Infectious Disease"/>
            <person name="Wu L."/>
            <person name="Ma J."/>
        </authorList>
    </citation>
    <scope>NUCLEOTIDE SEQUENCE [LARGE SCALE GENOMIC DNA]</scope>
    <source>
        <strain evidence="4">CGMCC 1.15342</strain>
    </source>
</reference>
<evidence type="ECO:0000259" key="1">
    <source>
        <dbReference type="Pfam" id="PF01028"/>
    </source>
</evidence>
<feature type="domain" description="DNA topoisomerase IB N-terminal" evidence="2">
    <location>
        <begin position="2"/>
        <end position="45"/>
    </location>
</feature>
<dbReference type="Proteomes" id="UP000597338">
    <property type="component" value="Unassembled WGS sequence"/>
</dbReference>
<dbReference type="EMBL" id="BMIK01000009">
    <property type="protein sequence ID" value="GGC34352.1"/>
    <property type="molecule type" value="Genomic_DNA"/>
</dbReference>
<dbReference type="Gene3D" id="3.30.66.10">
    <property type="entry name" value="DNA topoisomerase I domain"/>
    <property type="match status" value="1"/>
</dbReference>
<dbReference type="SUPFAM" id="SSF56349">
    <property type="entry name" value="DNA breaking-rejoining enzymes"/>
    <property type="match status" value="1"/>
</dbReference>
<dbReference type="InterPro" id="IPR013500">
    <property type="entry name" value="TopoI_cat_euk"/>
</dbReference>
<evidence type="ECO:0000313" key="3">
    <source>
        <dbReference type="EMBL" id="GGC34352.1"/>
    </source>
</evidence>
<sequence>MDVRGVRITDARKLQRFRALVIPPAWKNVWISPSKRGHLQVTGIDEDGRKQYLYHPEWTAEKQQEKLMRMVAFGEALPSFRKQIAKDLRRQTFDKVKVIALALRAMEETLMRVGNEQYRRKYGSHGLTTLKKKHLKISGETAVFQFRGKKGVKQKISVDHKDLVEQLILLRNLPRPYLFQYINEEKQVIRLKAADINRYIQNYTNPEFSSKDYRTWYAGLWALRLFAERIDGIGEKDCKPHILSVLDSVSQRLGNTRTVCKQYYVPDRLVSAFEDGSLLPYLENSRAGRNIRTDRAAERQLLAFLRCVTGRSS</sequence>
<accession>A0ABQ1M680</accession>
<gene>
    <name evidence="3" type="ORF">GCM10011386_28050</name>
</gene>
<name>A0ABQ1M680_9SPHI</name>
<dbReference type="Pfam" id="PF01028">
    <property type="entry name" value="Topoisom_I"/>
    <property type="match status" value="1"/>
</dbReference>
<keyword evidence="4" id="KW-1185">Reference proteome</keyword>
<dbReference type="PROSITE" id="PS52038">
    <property type="entry name" value="TOPO_IB_2"/>
    <property type="match status" value="1"/>
</dbReference>
<dbReference type="InterPro" id="IPR049331">
    <property type="entry name" value="Top1B_N_bact"/>
</dbReference>
<evidence type="ECO:0000313" key="4">
    <source>
        <dbReference type="Proteomes" id="UP000597338"/>
    </source>
</evidence>
<organism evidence="3 4">
    <name type="scientific">Parapedobacter defluvii</name>
    <dbReference type="NCBI Taxonomy" id="2045106"/>
    <lineage>
        <taxon>Bacteria</taxon>
        <taxon>Pseudomonadati</taxon>
        <taxon>Bacteroidota</taxon>
        <taxon>Sphingobacteriia</taxon>
        <taxon>Sphingobacteriales</taxon>
        <taxon>Sphingobacteriaceae</taxon>
        <taxon>Parapedobacter</taxon>
    </lineage>
</organism>
<evidence type="ECO:0000259" key="2">
    <source>
        <dbReference type="Pfam" id="PF21338"/>
    </source>
</evidence>
<dbReference type="Pfam" id="PF21338">
    <property type="entry name" value="Top1B_N_bact"/>
    <property type="match status" value="1"/>
</dbReference>
<comment type="caution">
    <text evidence="3">The sequence shown here is derived from an EMBL/GenBank/DDBJ whole genome shotgun (WGS) entry which is preliminary data.</text>
</comment>
<dbReference type="Gene3D" id="1.10.132.120">
    <property type="match status" value="1"/>
</dbReference>
<protein>
    <submittedName>
        <fullName evidence="3">DNA topoisomerase I</fullName>
    </submittedName>
</protein>
<dbReference type="SUPFAM" id="SSF55869">
    <property type="entry name" value="DNA topoisomerase I domain"/>
    <property type="match status" value="1"/>
</dbReference>
<dbReference type="InterPro" id="IPR014711">
    <property type="entry name" value="TopoI_cat_a-hlx-sub_euk"/>
</dbReference>
<dbReference type="InterPro" id="IPR011010">
    <property type="entry name" value="DNA_brk_join_enz"/>
</dbReference>
<proteinExistence type="predicted"/>
<feature type="domain" description="DNA topoisomerase I catalytic core eukaryotic-type" evidence="1">
    <location>
        <begin position="59"/>
        <end position="262"/>
    </location>
</feature>
<dbReference type="InterPro" id="IPR035447">
    <property type="entry name" value="DNA_topo_I_N_sf"/>
</dbReference>